<protein>
    <submittedName>
        <fullName evidence="10">Ig-like domain-containing protein</fullName>
    </submittedName>
</protein>
<dbReference type="RefSeq" id="WP_380516985.1">
    <property type="nucleotide sequence ID" value="NZ_JBHEZX010000021.1"/>
</dbReference>
<evidence type="ECO:0000259" key="9">
    <source>
        <dbReference type="PROSITE" id="PS52029"/>
    </source>
</evidence>
<keyword evidence="5" id="KW-0012">Acyltransferase</keyword>
<feature type="active site" description="Proton donor/acceptor" evidence="7">
    <location>
        <position position="253"/>
    </location>
</feature>
<dbReference type="SUPFAM" id="SSF141523">
    <property type="entry name" value="L,D-transpeptidase catalytic domain-like"/>
    <property type="match status" value="1"/>
</dbReference>
<dbReference type="PROSITE" id="PS51257">
    <property type="entry name" value="PROKAR_LIPOPROTEIN"/>
    <property type="match status" value="1"/>
</dbReference>
<evidence type="ECO:0000256" key="3">
    <source>
        <dbReference type="ARBA" id="ARBA00022960"/>
    </source>
</evidence>
<evidence type="ECO:0000256" key="7">
    <source>
        <dbReference type="PROSITE-ProRule" id="PRU01373"/>
    </source>
</evidence>
<evidence type="ECO:0000256" key="1">
    <source>
        <dbReference type="ARBA" id="ARBA00004752"/>
    </source>
</evidence>
<reference evidence="10 11" key="1">
    <citation type="submission" date="2024-09" db="EMBL/GenBank/DDBJ databases">
        <authorList>
            <person name="Lee S.D."/>
        </authorList>
    </citation>
    <scope>NUCLEOTIDE SEQUENCE [LARGE SCALE GENOMIC DNA]</scope>
    <source>
        <strain evidence="10 11">N1-1</strain>
    </source>
</reference>
<dbReference type="PROSITE" id="PS52029">
    <property type="entry name" value="LD_TPASE"/>
    <property type="match status" value="1"/>
</dbReference>
<dbReference type="Pfam" id="PF17964">
    <property type="entry name" value="Big_10"/>
    <property type="match status" value="1"/>
</dbReference>
<dbReference type="Proteomes" id="UP001592582">
    <property type="component" value="Unassembled WGS sequence"/>
</dbReference>
<sequence length="335" mass="34680">MERAEKAIAAAALAGALALTLSGCGGSGTPSAAGSPAGGASAGSASASASARPSASPTPKGPAMLLDTIEPQSGTTVGVAMPISVVFSKPVAASARAAVEQHLRLTTSVPLTGAWHWFSDRRVDFRPKAYWPSGTKVTLDADMTGVADGNGRYGVHSYVHTFTIGSDDEVHVYANQHLMKVYHDGSVVKTFPIDAGSPTFPSWNGTMAVIGKAREVLMDSCSVHIACNKSDPNYYHGDYPLAVQLTVSGTYIHFSDGDPYPGHSAGSHGCVHLSKANATWYYDFARQGDPVTISGSTSPSAAPDNGYADYDVTDWNTWIAPGASALGQLTTPTGA</sequence>
<keyword evidence="6 7" id="KW-0961">Cell wall biogenesis/degradation</keyword>
<dbReference type="Gene3D" id="2.60.40.3710">
    <property type="match status" value="1"/>
</dbReference>
<keyword evidence="3 7" id="KW-0133">Cell shape</keyword>
<evidence type="ECO:0000256" key="6">
    <source>
        <dbReference type="ARBA" id="ARBA00023316"/>
    </source>
</evidence>
<evidence type="ECO:0000313" key="11">
    <source>
        <dbReference type="Proteomes" id="UP001592582"/>
    </source>
</evidence>
<dbReference type="InterPro" id="IPR050979">
    <property type="entry name" value="LD-transpeptidase"/>
</dbReference>
<evidence type="ECO:0000313" key="10">
    <source>
        <dbReference type="EMBL" id="MFC1414057.1"/>
    </source>
</evidence>
<evidence type="ECO:0000256" key="5">
    <source>
        <dbReference type="ARBA" id="ARBA00023315"/>
    </source>
</evidence>
<dbReference type="EMBL" id="JBHEZX010000021">
    <property type="protein sequence ID" value="MFC1414057.1"/>
    <property type="molecule type" value="Genomic_DNA"/>
</dbReference>
<comment type="caution">
    <text evidence="10">The sequence shown here is derived from an EMBL/GenBank/DDBJ whole genome shotgun (WGS) entry which is preliminary data.</text>
</comment>
<feature type="domain" description="L,D-TPase catalytic" evidence="9">
    <location>
        <begin position="168"/>
        <end position="294"/>
    </location>
</feature>
<name>A0ABV6VJX7_9ACTN</name>
<dbReference type="Pfam" id="PF03734">
    <property type="entry name" value="YkuD"/>
    <property type="match status" value="1"/>
</dbReference>
<evidence type="ECO:0000256" key="4">
    <source>
        <dbReference type="ARBA" id="ARBA00022984"/>
    </source>
</evidence>
<evidence type="ECO:0000256" key="2">
    <source>
        <dbReference type="ARBA" id="ARBA00022679"/>
    </source>
</evidence>
<dbReference type="CDD" id="cd13432">
    <property type="entry name" value="LDT_IgD_like_2"/>
    <property type="match status" value="1"/>
</dbReference>
<keyword evidence="4 7" id="KW-0573">Peptidoglycan synthesis</keyword>
<dbReference type="PANTHER" id="PTHR30582">
    <property type="entry name" value="L,D-TRANSPEPTIDASE"/>
    <property type="match status" value="1"/>
</dbReference>
<comment type="pathway">
    <text evidence="1 7">Cell wall biogenesis; peptidoglycan biosynthesis.</text>
</comment>
<dbReference type="PANTHER" id="PTHR30582:SF2">
    <property type="entry name" value="L,D-TRANSPEPTIDASE YCIB-RELATED"/>
    <property type="match status" value="1"/>
</dbReference>
<dbReference type="InterPro" id="IPR005490">
    <property type="entry name" value="LD_TPept_cat_dom"/>
</dbReference>
<feature type="region of interest" description="Disordered" evidence="8">
    <location>
        <begin position="28"/>
        <end position="66"/>
    </location>
</feature>
<feature type="active site" description="Nucleophile" evidence="7">
    <location>
        <position position="270"/>
    </location>
</feature>
<proteinExistence type="predicted"/>
<keyword evidence="11" id="KW-1185">Reference proteome</keyword>
<organism evidence="10 11">
    <name type="scientific">Streptacidiphilus alkalitolerans</name>
    <dbReference type="NCBI Taxonomy" id="3342712"/>
    <lineage>
        <taxon>Bacteria</taxon>
        <taxon>Bacillati</taxon>
        <taxon>Actinomycetota</taxon>
        <taxon>Actinomycetes</taxon>
        <taxon>Kitasatosporales</taxon>
        <taxon>Streptomycetaceae</taxon>
        <taxon>Streptacidiphilus</taxon>
    </lineage>
</organism>
<evidence type="ECO:0000256" key="8">
    <source>
        <dbReference type="SAM" id="MobiDB-lite"/>
    </source>
</evidence>
<keyword evidence="2" id="KW-0808">Transferase</keyword>
<accession>A0ABV6VJX7</accession>
<gene>
    <name evidence="10" type="ORF">ACEZDG_32830</name>
</gene>
<dbReference type="Gene3D" id="2.40.440.10">
    <property type="entry name" value="L,D-transpeptidase catalytic domain-like"/>
    <property type="match status" value="1"/>
</dbReference>
<feature type="compositionally biased region" description="Low complexity" evidence="8">
    <location>
        <begin position="42"/>
        <end position="57"/>
    </location>
</feature>
<dbReference type="CDD" id="cd16913">
    <property type="entry name" value="YkuD_like"/>
    <property type="match status" value="1"/>
</dbReference>
<dbReference type="InterPro" id="IPR038063">
    <property type="entry name" value="Transpep_catalytic_dom"/>
</dbReference>
<dbReference type="InterPro" id="IPR041280">
    <property type="entry name" value="Big_10"/>
</dbReference>